<keyword evidence="12 15" id="KW-0067">ATP-binding</keyword>
<dbReference type="Proteomes" id="UP000528322">
    <property type="component" value="Unassembled WGS sequence"/>
</dbReference>
<dbReference type="InterPro" id="IPR001348">
    <property type="entry name" value="ATP_PRibTrfase_HisG"/>
</dbReference>
<dbReference type="RefSeq" id="WP_183731187.1">
    <property type="nucleotide sequence ID" value="NZ_JACHID010000006.1"/>
</dbReference>
<dbReference type="InterPro" id="IPR024893">
    <property type="entry name" value="ATP_PRibTrfase_HisG_short"/>
</dbReference>
<keyword evidence="13 15" id="KW-0368">Histidine biosynthesis</keyword>
<accession>A0A7W7Y483</accession>
<reference evidence="17 18" key="1">
    <citation type="submission" date="2020-08" db="EMBL/GenBank/DDBJ databases">
        <title>Genomic Encyclopedia of Type Strains, Phase IV (KMG-IV): sequencing the most valuable type-strain genomes for metagenomic binning, comparative biology and taxonomic classification.</title>
        <authorList>
            <person name="Goeker M."/>
        </authorList>
    </citation>
    <scope>NUCLEOTIDE SEQUENCE [LARGE SCALE GENOMIC DNA]</scope>
    <source>
        <strain evidence="17 18">DSM 22071</strain>
    </source>
</reference>
<comment type="subunit">
    <text evidence="5 15">Heteromultimer composed of HisG and HisZ subunits.</text>
</comment>
<evidence type="ECO:0000256" key="9">
    <source>
        <dbReference type="ARBA" id="ARBA00022676"/>
    </source>
</evidence>
<evidence type="ECO:0000256" key="7">
    <source>
        <dbReference type="ARBA" id="ARBA00022490"/>
    </source>
</evidence>
<comment type="similarity">
    <text evidence="4 15">Belongs to the ATP phosphoribosyltransferase family. Short subfamily.</text>
</comment>
<evidence type="ECO:0000313" key="18">
    <source>
        <dbReference type="Proteomes" id="UP000528322"/>
    </source>
</evidence>
<evidence type="ECO:0000256" key="13">
    <source>
        <dbReference type="ARBA" id="ARBA00023102"/>
    </source>
</evidence>
<dbReference type="GO" id="GO:0003879">
    <property type="term" value="F:ATP phosphoribosyltransferase activity"/>
    <property type="evidence" value="ECO:0007669"/>
    <property type="project" value="UniProtKB-UniRule"/>
</dbReference>
<evidence type="ECO:0000256" key="1">
    <source>
        <dbReference type="ARBA" id="ARBA00000915"/>
    </source>
</evidence>
<evidence type="ECO:0000256" key="5">
    <source>
        <dbReference type="ARBA" id="ARBA00011496"/>
    </source>
</evidence>
<evidence type="ECO:0000259" key="16">
    <source>
        <dbReference type="Pfam" id="PF01634"/>
    </source>
</evidence>
<dbReference type="CDD" id="cd13595">
    <property type="entry name" value="PBP2_HisGs"/>
    <property type="match status" value="1"/>
</dbReference>
<keyword evidence="10 15" id="KW-0808">Transferase</keyword>
<dbReference type="PANTHER" id="PTHR21403:SF8">
    <property type="entry name" value="ATP PHOSPHORIBOSYLTRANSFERASE"/>
    <property type="match status" value="1"/>
</dbReference>
<evidence type="ECO:0000256" key="3">
    <source>
        <dbReference type="ARBA" id="ARBA00004667"/>
    </source>
</evidence>
<evidence type="ECO:0000256" key="4">
    <source>
        <dbReference type="ARBA" id="ARBA00009489"/>
    </source>
</evidence>
<dbReference type="EMBL" id="JACHID010000006">
    <property type="protein sequence ID" value="MBB5021806.1"/>
    <property type="molecule type" value="Genomic_DNA"/>
</dbReference>
<comment type="caution">
    <text evidence="17">The sequence shown here is derived from an EMBL/GenBank/DDBJ whole genome shotgun (WGS) entry which is preliminary data.</text>
</comment>
<dbReference type="GO" id="GO:0005524">
    <property type="term" value="F:ATP binding"/>
    <property type="evidence" value="ECO:0007669"/>
    <property type="project" value="UniProtKB-KW"/>
</dbReference>
<dbReference type="GO" id="GO:0005737">
    <property type="term" value="C:cytoplasm"/>
    <property type="evidence" value="ECO:0007669"/>
    <property type="project" value="UniProtKB-SubCell"/>
</dbReference>
<keyword evidence="8 15" id="KW-0028">Amino-acid biosynthesis</keyword>
<dbReference type="PANTHER" id="PTHR21403">
    <property type="entry name" value="ATP PHOSPHORIBOSYLTRANSFERASE ATP-PRTASE"/>
    <property type="match status" value="1"/>
</dbReference>
<keyword evidence="7 15" id="KW-0963">Cytoplasm</keyword>
<evidence type="ECO:0000256" key="6">
    <source>
        <dbReference type="ARBA" id="ARBA00011946"/>
    </source>
</evidence>
<protein>
    <recommendedName>
        <fullName evidence="6 15">ATP phosphoribosyltransferase</fullName>
        <shortName evidence="15">ATP-PRT</shortName>
        <shortName evidence="15">ATP-PRTase</shortName>
        <ecNumber evidence="6 15">2.4.2.17</ecNumber>
    </recommendedName>
</protein>
<dbReference type="UniPathway" id="UPA00031">
    <property type="reaction ID" value="UER00006"/>
</dbReference>
<dbReference type="Gene3D" id="3.40.190.10">
    <property type="entry name" value="Periplasmic binding protein-like II"/>
    <property type="match status" value="2"/>
</dbReference>
<sequence>MSRNLVIALPKGRIQEESMKIFEKIGFGCEEMFSGSRKLIFHLPQQPVTFTIVRAQDVPTYVHHGAADIGICGKDTLEESTCELYEPLDLGFGGCDVVVAEPEGFSRQHPGYNGTTIGTKMVNVAERFFANKGVDVEIIKLYGSIELAPLVKLAHRVVDIVETGETLRQNGLVVKETIFHSTCRVIVNRNSMKNRHRQIESVLEQMHQQL</sequence>
<evidence type="ECO:0000256" key="2">
    <source>
        <dbReference type="ARBA" id="ARBA00004496"/>
    </source>
</evidence>
<evidence type="ECO:0000256" key="11">
    <source>
        <dbReference type="ARBA" id="ARBA00022741"/>
    </source>
</evidence>
<comment type="domain">
    <text evidence="15">Lacks the C-terminal regulatory region which is replaced by HisZ.</text>
</comment>
<dbReference type="GO" id="GO:0000105">
    <property type="term" value="P:L-histidine biosynthetic process"/>
    <property type="evidence" value="ECO:0007669"/>
    <property type="project" value="UniProtKB-UniRule"/>
</dbReference>
<keyword evidence="18" id="KW-1185">Reference proteome</keyword>
<name>A0A7W7Y483_9BACT</name>
<dbReference type="FunFam" id="3.40.190.10:FF:000011">
    <property type="entry name" value="ATP phosphoribosyltransferase"/>
    <property type="match status" value="1"/>
</dbReference>
<evidence type="ECO:0000256" key="10">
    <source>
        <dbReference type="ARBA" id="ARBA00022679"/>
    </source>
</evidence>
<proteinExistence type="inferred from homology"/>
<comment type="catalytic activity">
    <reaction evidence="1 15">
        <text>1-(5-phospho-beta-D-ribosyl)-ATP + diphosphate = 5-phospho-alpha-D-ribose 1-diphosphate + ATP</text>
        <dbReference type="Rhea" id="RHEA:18473"/>
        <dbReference type="ChEBI" id="CHEBI:30616"/>
        <dbReference type="ChEBI" id="CHEBI:33019"/>
        <dbReference type="ChEBI" id="CHEBI:58017"/>
        <dbReference type="ChEBI" id="CHEBI:73183"/>
        <dbReference type="EC" id="2.4.2.17"/>
    </reaction>
</comment>
<evidence type="ECO:0000256" key="14">
    <source>
        <dbReference type="ARBA" id="ARBA00024861"/>
    </source>
</evidence>
<evidence type="ECO:0000256" key="12">
    <source>
        <dbReference type="ARBA" id="ARBA00022840"/>
    </source>
</evidence>
<evidence type="ECO:0000256" key="15">
    <source>
        <dbReference type="HAMAP-Rule" id="MF_01018"/>
    </source>
</evidence>
<organism evidence="17 18">
    <name type="scientific">Desulfurispira natronophila</name>
    <dbReference type="NCBI Taxonomy" id="682562"/>
    <lineage>
        <taxon>Bacteria</taxon>
        <taxon>Pseudomonadati</taxon>
        <taxon>Chrysiogenota</taxon>
        <taxon>Chrysiogenia</taxon>
        <taxon>Chrysiogenales</taxon>
        <taxon>Chrysiogenaceae</taxon>
        <taxon>Desulfurispira</taxon>
    </lineage>
</organism>
<dbReference type="Pfam" id="PF01634">
    <property type="entry name" value="HisG"/>
    <property type="match status" value="1"/>
</dbReference>
<keyword evidence="9 15" id="KW-0328">Glycosyltransferase</keyword>
<comment type="subcellular location">
    <subcellularLocation>
        <location evidence="2 15">Cytoplasm</location>
    </subcellularLocation>
</comment>
<evidence type="ECO:0000313" key="17">
    <source>
        <dbReference type="EMBL" id="MBB5021806.1"/>
    </source>
</evidence>
<dbReference type="EC" id="2.4.2.17" evidence="6 15"/>
<dbReference type="SUPFAM" id="SSF53850">
    <property type="entry name" value="Periplasmic binding protein-like II"/>
    <property type="match status" value="1"/>
</dbReference>
<comment type="function">
    <text evidence="14 15">Catalyzes the condensation of ATP and 5-phosphoribose 1-diphosphate to form N'-(5'-phosphoribosyl)-ATP (PR-ATP). Has a crucial role in the pathway because the rate of histidine biosynthesis seems to be controlled primarily by regulation of HisG enzymatic activity.</text>
</comment>
<evidence type="ECO:0000256" key="8">
    <source>
        <dbReference type="ARBA" id="ARBA00022605"/>
    </source>
</evidence>
<dbReference type="NCBIfam" id="TIGR00070">
    <property type="entry name" value="hisG"/>
    <property type="match status" value="1"/>
</dbReference>
<feature type="domain" description="ATP phosphoribosyltransferase catalytic" evidence="16">
    <location>
        <begin position="54"/>
        <end position="207"/>
    </location>
</feature>
<dbReference type="InterPro" id="IPR013820">
    <property type="entry name" value="ATP_PRibTrfase_cat"/>
</dbReference>
<dbReference type="HAMAP" id="MF_01018">
    <property type="entry name" value="HisG_Short"/>
    <property type="match status" value="1"/>
</dbReference>
<dbReference type="AlphaFoldDB" id="A0A7W7Y483"/>
<gene>
    <name evidence="15" type="primary">hisG</name>
    <name evidence="17" type="ORF">HNR37_001120</name>
</gene>
<keyword evidence="11 15" id="KW-0547">Nucleotide-binding</keyword>
<comment type="pathway">
    <text evidence="3 15">Amino-acid biosynthesis; L-histidine biosynthesis; L-histidine from 5-phospho-alpha-D-ribose 1-diphosphate: step 1/9.</text>
</comment>